<name>T1L2X0_TETUR</name>
<protein>
    <submittedName>
        <fullName evidence="1">Uncharacterized protein</fullName>
    </submittedName>
</protein>
<evidence type="ECO:0000313" key="2">
    <source>
        <dbReference type="Proteomes" id="UP000015104"/>
    </source>
</evidence>
<dbReference type="HOGENOM" id="CLU_3425292_0_0_1"/>
<accession>T1L2X0</accession>
<organism evidence="1 2">
    <name type="scientific">Tetranychus urticae</name>
    <name type="common">Two-spotted spider mite</name>
    <dbReference type="NCBI Taxonomy" id="32264"/>
    <lineage>
        <taxon>Eukaryota</taxon>
        <taxon>Metazoa</taxon>
        <taxon>Ecdysozoa</taxon>
        <taxon>Arthropoda</taxon>
        <taxon>Chelicerata</taxon>
        <taxon>Arachnida</taxon>
        <taxon>Acari</taxon>
        <taxon>Acariformes</taxon>
        <taxon>Trombidiformes</taxon>
        <taxon>Prostigmata</taxon>
        <taxon>Eleutherengona</taxon>
        <taxon>Raphignathae</taxon>
        <taxon>Tetranychoidea</taxon>
        <taxon>Tetranychidae</taxon>
        <taxon>Tetranychus</taxon>
    </lineage>
</organism>
<proteinExistence type="predicted"/>
<dbReference type="Proteomes" id="UP000015104">
    <property type="component" value="Unassembled WGS sequence"/>
</dbReference>
<reference evidence="1" key="2">
    <citation type="submission" date="2015-06" db="UniProtKB">
        <authorList>
            <consortium name="EnsemblMetazoa"/>
        </authorList>
    </citation>
    <scope>IDENTIFICATION</scope>
</reference>
<dbReference type="EnsemblMetazoa" id="tetur34g00690.1">
    <property type="protein sequence ID" value="tetur34g00690.1"/>
    <property type="gene ID" value="tetur34g00690"/>
</dbReference>
<dbReference type="EMBL" id="CAEY01000991">
    <property type="status" value="NOT_ANNOTATED_CDS"/>
    <property type="molecule type" value="Genomic_DNA"/>
</dbReference>
<keyword evidence="2" id="KW-1185">Reference proteome</keyword>
<sequence length="22" mass="2815">MFGFFRFSCVIVLKSMIKWRRY</sequence>
<reference evidence="2" key="1">
    <citation type="submission" date="2011-08" db="EMBL/GenBank/DDBJ databases">
        <authorList>
            <person name="Rombauts S."/>
        </authorList>
    </citation>
    <scope>NUCLEOTIDE SEQUENCE</scope>
    <source>
        <strain evidence="2">London</strain>
    </source>
</reference>
<dbReference type="AlphaFoldDB" id="T1L2X0"/>
<evidence type="ECO:0000313" key="1">
    <source>
        <dbReference type="EnsemblMetazoa" id="tetur34g00690.1"/>
    </source>
</evidence>